<dbReference type="RefSeq" id="XP_028535981.1">
    <property type="nucleotide sequence ID" value="XM_028678879.1"/>
</dbReference>
<evidence type="ECO:0000313" key="4">
    <source>
        <dbReference type="Proteomes" id="UP000220158"/>
    </source>
</evidence>
<dbReference type="OrthoDB" id="3223806at2759"/>
<dbReference type="Gene3D" id="3.40.50.12660">
    <property type="match status" value="2"/>
</dbReference>
<keyword evidence="4" id="KW-1185">Reference proteome</keyword>
<gene>
    <name evidence="3" type="primary">MCA3</name>
    <name evidence="3" type="ORF">PRELSG_1334900</name>
</gene>
<dbReference type="VEuPathDB" id="PlasmoDB:PRELSG_1334900"/>
<reference evidence="3 4" key="1">
    <citation type="submission" date="2015-04" db="EMBL/GenBank/DDBJ databases">
        <authorList>
            <consortium name="Pathogen Informatics"/>
        </authorList>
    </citation>
    <scope>NUCLEOTIDE SEQUENCE [LARGE SCALE GENOMIC DNA]</scope>
    <source>
        <strain evidence="3 4">SGS1</strain>
    </source>
</reference>
<dbReference type="GO" id="GO:0006508">
    <property type="term" value="P:proteolysis"/>
    <property type="evidence" value="ECO:0007669"/>
    <property type="project" value="TreeGrafter"/>
</dbReference>
<accession>A0A1J1HDV2</accession>
<dbReference type="GO" id="GO:0005737">
    <property type="term" value="C:cytoplasm"/>
    <property type="evidence" value="ECO:0007669"/>
    <property type="project" value="TreeGrafter"/>
</dbReference>
<comment type="similarity">
    <text evidence="1">Belongs to the peptidase C14B family.</text>
</comment>
<protein>
    <submittedName>
        <fullName evidence="3">Metacaspase-like protein, putative</fullName>
    </submittedName>
</protein>
<dbReference type="InterPro" id="IPR050452">
    <property type="entry name" value="Metacaspase"/>
</dbReference>
<feature type="region of interest" description="Disordered" evidence="2">
    <location>
        <begin position="1584"/>
        <end position="1610"/>
    </location>
</feature>
<sequence length="1773" mass="206018">MGYSISSNNEETNEEIYMYSNKKNTLLNNFSNIKEYKTKSFNLEKLIKEDKLKLNRKNNSIKTNNINIKNIRDKGYNADKNQDISRNNENKNDLKKIVNLKIREFTSNGVITSRILKKSNTIKKDINNFEKNVNKNNNLKIGIINEYRNKNEKSTKMTKCNTSNNLLYTYMNNKDIYKNKNIYDNHLLNFGNESVNNFGKYAFENKNITLESSKLNDNKKVQNFKLNNNLNNNTRENISNKNDCGDELNKSHINKCNSSIIFGNVNNSIINNNSTKIMFNKFNENLVNDYSNYHNGNNILFPNENAKMSYYNNFTYNDNILVNKKNCEDNNFDLYNNNNNNNNNHSENNNNNNNNNNSNSYNVNNNESEQKKMMDYNLYITTYLNMKNKLNSYKAKTDELNMKTKLKDSDYCKYLSHNNTVNKIEFLEKKIKNKISDQMDLNSQKNVCRNADFFNSNDTNKYVSSFHYNENVDDPNNFYISNILKEKIKKKNKHNLTVSQDFTIKKKEDILNFNKNIQYDLNSKKYNSLKYDNDSTYTDIHDYLNCLRNRRGVNTGVDDINAFCEYNNCENKKVTKNNIVESNLDNEEDYAKKNDIINMNNSKKKLLYIRLDDNENNCLDEKNHNYYMNIKMSKQECAAPHANMRNNYDHINNFKNVNNVNNDKYLIDSSHILLNENILNDNIVGINPILREETNNYNYLSYCNYLKRSSELDEKDNNNNITKKIIMYNDSDKNFNINNFEEKNHTSSSVSTYSSLNSNHIIKMNNENFSKCNKNINAVNLKNMNEINYGNKNKIKYKIINNSTYNDRKYNESNNYAFSEDIYFPSGNVIEGSLNNFLRDDYCAFDKNINKEKLKRINCIKNNYMPNDPLYISKDKKSEIYNNDKAKLLENNKKNDAMLHKNYTTNNFIIENENKVNLSCTNMNTINIPLNRNNATNNGLNKKFIPNCNIINNTNILNNKVADNISHTCIINKSIHSNSNNKLPNTCILKSTMHNGNIALNKNNISAIATNNNSLSNNISNKDVYNTCDILNGKMINNNTVILSNTMNNNILYNNKKTTLKVSKNENENFLSKEDLLNLTRTKGNNKEKELELCKSVNNSRVCNYLRNVDTKSLPKFHRTVSLRNLNLKKKKPVTATQENINNFKEDTFEIDTKYIVKKAVVIGCNYVNDEKTRLYGCVNDAYVFCRALVKYFDFTPENILLLTDSLPSDAYIYEDFDINRKKYIKETNNSSSDSEQNAKRNIFNLFNKSGMKYQNKKNVDINSCNSCKNFDIKNVDISSHNINLNLWPTRINILKAVNWLVRDSTPFGSYVFYFAGKSVQVDNMSGWEGEGYDEAFLCSDPFNKNSEHNVITAVQLKDLLLSVNSNSQMTIILDCSGGQTILDPAGTENSWSYIKGCKQKGIWPITNPTDKVHKAIYDITILNNSAMKKYFCKSRFSELIEVESTSAMIDPLLQSISSLPIAPKAYCLCAATWEQISIEGLFPIIEFARVTQLKKFNDYNDKKKNITKKKKKNSKEILSDVQRLNKKKSFYEKNFNFSLSMMKVFFNSNKKYSTEDKNSNKFEEKDKSMKLCADNSNKNDLRDSICSDSDSNSYMSSNTEDSGENANEDKDDNYILVSHGVFTYCFIEAIMEFKEKELKNNIFEKNNQAFLPMTLKNLINLIQQKIQNVKNNKLKKLNQKPEFTIHPGANASINNYFVHYSKNIHFQNNKCNFINSDLFPFLNVNKAWEEINKNTLRHKKSLSLSSTLINSASSKYFTEQKNQIKNSYSLRY</sequence>
<dbReference type="PANTHER" id="PTHR48104:SF30">
    <property type="entry name" value="METACASPASE-1"/>
    <property type="match status" value="1"/>
</dbReference>
<dbReference type="OMA" id="INAFCEY"/>
<feature type="region of interest" description="Disordered" evidence="2">
    <location>
        <begin position="336"/>
        <end position="365"/>
    </location>
</feature>
<dbReference type="PANTHER" id="PTHR48104">
    <property type="entry name" value="METACASPASE-4"/>
    <property type="match status" value="1"/>
</dbReference>
<feature type="compositionally biased region" description="Low complexity" evidence="2">
    <location>
        <begin position="1587"/>
        <end position="1598"/>
    </location>
</feature>
<dbReference type="KEGG" id="prel:PRELSG_1334900"/>
<name>A0A1J1HDV2_PLARL</name>
<dbReference type="EMBL" id="LN835308">
    <property type="protein sequence ID" value="CRH03975.1"/>
    <property type="molecule type" value="Genomic_DNA"/>
</dbReference>
<dbReference type="Proteomes" id="UP000220158">
    <property type="component" value="Chromosome 13"/>
</dbReference>
<organism evidence="3 4">
    <name type="scientific">Plasmodium relictum</name>
    <dbReference type="NCBI Taxonomy" id="85471"/>
    <lineage>
        <taxon>Eukaryota</taxon>
        <taxon>Sar</taxon>
        <taxon>Alveolata</taxon>
        <taxon>Apicomplexa</taxon>
        <taxon>Aconoidasida</taxon>
        <taxon>Haemosporida</taxon>
        <taxon>Plasmodiidae</taxon>
        <taxon>Plasmodium</taxon>
        <taxon>Plasmodium (Haemamoeba)</taxon>
    </lineage>
</organism>
<evidence type="ECO:0000313" key="3">
    <source>
        <dbReference type="EMBL" id="CRH03975.1"/>
    </source>
</evidence>
<dbReference type="GeneID" id="39738282"/>
<evidence type="ECO:0000256" key="1">
    <source>
        <dbReference type="ARBA" id="ARBA00009005"/>
    </source>
</evidence>
<evidence type="ECO:0000256" key="2">
    <source>
        <dbReference type="SAM" id="MobiDB-lite"/>
    </source>
</evidence>
<dbReference type="GO" id="GO:0004197">
    <property type="term" value="F:cysteine-type endopeptidase activity"/>
    <property type="evidence" value="ECO:0007669"/>
    <property type="project" value="TreeGrafter"/>
</dbReference>
<proteinExistence type="inferred from homology"/>